<dbReference type="Proteomes" id="UP000553459">
    <property type="component" value="Unassembled WGS sequence"/>
</dbReference>
<accession>A0A845PV44</accession>
<evidence type="ECO:0000313" key="1">
    <source>
        <dbReference type="EMBL" id="NAW50746.1"/>
    </source>
</evidence>
<keyword evidence="2" id="KW-1185">Reference proteome</keyword>
<name>A0A845PV44_9FLAO</name>
<protein>
    <recommendedName>
        <fullName evidence="3">PPPDE domain-containing protein</fullName>
    </recommendedName>
</protein>
<dbReference type="AlphaFoldDB" id="A0A845PV44"/>
<evidence type="ECO:0008006" key="3">
    <source>
        <dbReference type="Google" id="ProtNLM"/>
    </source>
</evidence>
<sequence length="192" mass="21408">SPVEGIQIPVYRGNQSVVGDSRPLSPEEIRMLTARDPITNLKQFFRCLDRSKPANLTVYADRKDIGHAFITITQGSNVLTFGFYPKLEALAKRGIGPGTLNNDSQHLYHTSLNVGNISPAQLTQIINLAERYQNSWYNLATHNCTTFTKDVMNILGKNMQGLDIPSFFADKLVQMGGVNRQGFGPYTRRSCN</sequence>
<dbReference type="Gene3D" id="3.90.1720.30">
    <property type="entry name" value="PPPDE domains"/>
    <property type="match status" value="1"/>
</dbReference>
<proteinExistence type="predicted"/>
<gene>
    <name evidence="1" type="ORF">GNY06_04900</name>
</gene>
<dbReference type="InterPro" id="IPR042266">
    <property type="entry name" value="PPPDE_sf"/>
</dbReference>
<feature type="non-terminal residue" evidence="1">
    <location>
        <position position="1"/>
    </location>
</feature>
<dbReference type="EMBL" id="JAAABJ010000423">
    <property type="protein sequence ID" value="NAW50746.1"/>
    <property type="molecule type" value="Genomic_DNA"/>
</dbReference>
<comment type="caution">
    <text evidence="1">The sequence shown here is derived from an EMBL/GenBank/DDBJ whole genome shotgun (WGS) entry which is preliminary data.</text>
</comment>
<evidence type="ECO:0000313" key="2">
    <source>
        <dbReference type="Proteomes" id="UP000553459"/>
    </source>
</evidence>
<organism evidence="1 2">
    <name type="scientific">Elizabethkingia argenteiflava</name>
    <dbReference type="NCBI Taxonomy" id="2681556"/>
    <lineage>
        <taxon>Bacteria</taxon>
        <taxon>Pseudomonadati</taxon>
        <taxon>Bacteroidota</taxon>
        <taxon>Flavobacteriia</taxon>
        <taxon>Flavobacteriales</taxon>
        <taxon>Weeksellaceae</taxon>
        <taxon>Elizabethkingia</taxon>
    </lineage>
</organism>
<reference evidence="1 2" key="1">
    <citation type="submission" date="2019-11" db="EMBL/GenBank/DDBJ databases">
        <title>Characterization of Elizabethkingia argenteiflava sp. nov., isolated from inner surface of Soybean Pods.</title>
        <authorList>
            <person name="Mo S."/>
        </authorList>
    </citation>
    <scope>NUCLEOTIDE SEQUENCE [LARGE SCALE GENOMIC DNA]</scope>
    <source>
        <strain evidence="1 2">YB22</strain>
    </source>
</reference>